<dbReference type="InterPro" id="IPR011761">
    <property type="entry name" value="ATP-grasp"/>
</dbReference>
<dbReference type="OrthoDB" id="3865600at2"/>
<dbReference type="GO" id="GO:0009432">
    <property type="term" value="P:SOS response"/>
    <property type="evidence" value="ECO:0007669"/>
    <property type="project" value="TreeGrafter"/>
</dbReference>
<evidence type="ECO:0000313" key="13">
    <source>
        <dbReference type="Proteomes" id="UP000269412"/>
    </source>
</evidence>
<dbReference type="GO" id="GO:0005737">
    <property type="term" value="C:cytoplasm"/>
    <property type="evidence" value="ECO:0007669"/>
    <property type="project" value="TreeGrafter"/>
</dbReference>
<evidence type="ECO:0000256" key="5">
    <source>
        <dbReference type="ARBA" id="ARBA00022741"/>
    </source>
</evidence>
<dbReference type="Gene3D" id="3.40.50.20">
    <property type="match status" value="1"/>
</dbReference>
<protein>
    <submittedName>
        <fullName evidence="12">SSU ribosomal protein S6P modification protein</fullName>
    </submittedName>
</protein>
<keyword evidence="6 10" id="KW-0067">ATP-binding</keyword>
<evidence type="ECO:0000256" key="8">
    <source>
        <dbReference type="ARBA" id="ARBA00022917"/>
    </source>
</evidence>
<sequence>MDIGLLSVSVNVYSTRRIVEEAQKLGHYIEQIDHTKCAVKLGKGKPQIFYQGQNITNVFQAIIPRIGTTVTKHGAAIVKQFQMNGVYSVAKAQSITTARNKVQTLQIMARKGIAIPDTLFSINPDNIEEQIDILGGMPIIIKLQEGTQGLGVILAETKKSAKSIIDTFYKMNTSILIQKYIEESKGEDIRLFVIGNRVVASMKRTSAPGDFRSNVHRGGATEIIEPTKTEKFMAINATKHVGLDIAGVDLLRSENGPLLIEVNASPGLQGIEASTGLNIAREIVLYVEKNGGLKK</sequence>
<dbReference type="GO" id="GO:0006412">
    <property type="term" value="P:translation"/>
    <property type="evidence" value="ECO:0007669"/>
    <property type="project" value="UniProtKB-KW"/>
</dbReference>
<dbReference type="GO" id="GO:0018169">
    <property type="term" value="F:ribosomal S6-glutamic acid ligase activity"/>
    <property type="evidence" value="ECO:0007669"/>
    <property type="project" value="TreeGrafter"/>
</dbReference>
<dbReference type="InterPro" id="IPR013815">
    <property type="entry name" value="ATP_grasp_subdomain_1"/>
</dbReference>
<proteinExistence type="predicted"/>
<keyword evidence="9" id="KW-0464">Manganese</keyword>
<evidence type="ECO:0000256" key="1">
    <source>
        <dbReference type="ARBA" id="ARBA00001936"/>
    </source>
</evidence>
<dbReference type="InterPro" id="IPR004666">
    <property type="entry name" value="Rp_bS6_RimK/Lys_biosynth_LsyX"/>
</dbReference>
<accession>A0A495EDH4</accession>
<keyword evidence="7" id="KW-0460">Magnesium</keyword>
<evidence type="ECO:0000256" key="9">
    <source>
        <dbReference type="ARBA" id="ARBA00023211"/>
    </source>
</evidence>
<keyword evidence="3" id="KW-0436">Ligase</keyword>
<keyword evidence="8" id="KW-0648">Protein biosynthesis</keyword>
<name>A0A495EDH4_9FLAO</name>
<dbReference type="InterPro" id="IPR013651">
    <property type="entry name" value="ATP-grasp_RimK-type"/>
</dbReference>
<dbReference type="Proteomes" id="UP000269412">
    <property type="component" value="Unassembled WGS sequence"/>
</dbReference>
<dbReference type="AlphaFoldDB" id="A0A495EDH4"/>
<comment type="caution">
    <text evidence="12">The sequence shown here is derived from an EMBL/GenBank/DDBJ whole genome shotgun (WGS) entry which is preliminary data.</text>
</comment>
<dbReference type="PANTHER" id="PTHR21621">
    <property type="entry name" value="RIBOSOMAL PROTEIN S6 MODIFICATION PROTEIN"/>
    <property type="match status" value="1"/>
</dbReference>
<keyword evidence="4" id="KW-0479">Metal-binding</keyword>
<dbReference type="RefSeq" id="WP_121064151.1">
    <property type="nucleotide sequence ID" value="NZ_RBIQ01000007.1"/>
</dbReference>
<dbReference type="GO" id="GO:0005524">
    <property type="term" value="F:ATP binding"/>
    <property type="evidence" value="ECO:0007669"/>
    <property type="project" value="UniProtKB-UniRule"/>
</dbReference>
<gene>
    <name evidence="12" type="ORF">CLV91_0779</name>
</gene>
<reference evidence="12 13" key="1">
    <citation type="submission" date="2018-10" db="EMBL/GenBank/DDBJ databases">
        <title>Genomic Encyclopedia of Archaeal and Bacterial Type Strains, Phase II (KMG-II): from individual species to whole genera.</title>
        <authorList>
            <person name="Goeker M."/>
        </authorList>
    </citation>
    <scope>NUCLEOTIDE SEQUENCE [LARGE SCALE GENOMIC DNA]</scope>
    <source>
        <strain evidence="12 13">DSM 25230</strain>
    </source>
</reference>
<dbReference type="InterPro" id="IPR041107">
    <property type="entry name" value="Rimk_N"/>
</dbReference>
<dbReference type="PANTHER" id="PTHR21621:SF7">
    <property type="entry name" value="RIBOSOMAL PROTEIN BS6--L-GLUTAMATE LIGASE"/>
    <property type="match status" value="1"/>
</dbReference>
<keyword evidence="13" id="KW-1185">Reference proteome</keyword>
<dbReference type="GO" id="GO:0046872">
    <property type="term" value="F:metal ion binding"/>
    <property type="evidence" value="ECO:0007669"/>
    <property type="project" value="UniProtKB-KW"/>
</dbReference>
<dbReference type="Pfam" id="PF18030">
    <property type="entry name" value="Rimk_N"/>
    <property type="match status" value="1"/>
</dbReference>
<dbReference type="SUPFAM" id="SSF56059">
    <property type="entry name" value="Glutathione synthetase ATP-binding domain-like"/>
    <property type="match status" value="1"/>
</dbReference>
<dbReference type="NCBIfam" id="TIGR00768">
    <property type="entry name" value="rimK_fam"/>
    <property type="match status" value="1"/>
</dbReference>
<organism evidence="12 13">
    <name type="scientific">Maribacter vaceletii</name>
    <dbReference type="NCBI Taxonomy" id="1206816"/>
    <lineage>
        <taxon>Bacteria</taxon>
        <taxon>Pseudomonadati</taxon>
        <taxon>Bacteroidota</taxon>
        <taxon>Flavobacteriia</taxon>
        <taxon>Flavobacteriales</taxon>
        <taxon>Flavobacteriaceae</taxon>
        <taxon>Maribacter</taxon>
    </lineage>
</organism>
<evidence type="ECO:0000256" key="10">
    <source>
        <dbReference type="PROSITE-ProRule" id="PRU00409"/>
    </source>
</evidence>
<evidence type="ECO:0000256" key="4">
    <source>
        <dbReference type="ARBA" id="ARBA00022723"/>
    </source>
</evidence>
<dbReference type="Gene3D" id="3.30.1490.20">
    <property type="entry name" value="ATP-grasp fold, A domain"/>
    <property type="match status" value="1"/>
</dbReference>
<dbReference type="Pfam" id="PF08443">
    <property type="entry name" value="RimK"/>
    <property type="match status" value="1"/>
</dbReference>
<evidence type="ECO:0000259" key="11">
    <source>
        <dbReference type="PROSITE" id="PS50975"/>
    </source>
</evidence>
<evidence type="ECO:0000256" key="7">
    <source>
        <dbReference type="ARBA" id="ARBA00022842"/>
    </source>
</evidence>
<evidence type="ECO:0000256" key="3">
    <source>
        <dbReference type="ARBA" id="ARBA00022598"/>
    </source>
</evidence>
<dbReference type="PROSITE" id="PS50975">
    <property type="entry name" value="ATP_GRASP"/>
    <property type="match status" value="1"/>
</dbReference>
<evidence type="ECO:0000313" key="12">
    <source>
        <dbReference type="EMBL" id="RKR14701.1"/>
    </source>
</evidence>
<feature type="domain" description="ATP-grasp" evidence="11">
    <location>
        <begin position="105"/>
        <end position="288"/>
    </location>
</feature>
<evidence type="ECO:0000256" key="2">
    <source>
        <dbReference type="ARBA" id="ARBA00001946"/>
    </source>
</evidence>
<keyword evidence="5 10" id="KW-0547">Nucleotide-binding</keyword>
<comment type="cofactor">
    <cofactor evidence="2">
        <name>Mg(2+)</name>
        <dbReference type="ChEBI" id="CHEBI:18420"/>
    </cofactor>
</comment>
<dbReference type="Gene3D" id="3.30.470.20">
    <property type="entry name" value="ATP-grasp fold, B domain"/>
    <property type="match status" value="1"/>
</dbReference>
<comment type="cofactor">
    <cofactor evidence="1">
        <name>Mn(2+)</name>
        <dbReference type="ChEBI" id="CHEBI:29035"/>
    </cofactor>
</comment>
<dbReference type="EMBL" id="RBIQ01000007">
    <property type="protein sequence ID" value="RKR14701.1"/>
    <property type="molecule type" value="Genomic_DNA"/>
</dbReference>
<evidence type="ECO:0000256" key="6">
    <source>
        <dbReference type="ARBA" id="ARBA00022840"/>
    </source>
</evidence>